<accession>A0A6G1GIY4</accession>
<gene>
    <name evidence="3" type="ORF">K402DRAFT_408826</name>
</gene>
<dbReference type="AlphaFoldDB" id="A0A6G1GIY4"/>
<evidence type="ECO:0000313" key="3">
    <source>
        <dbReference type="EMBL" id="KAF1980905.1"/>
    </source>
</evidence>
<keyword evidence="2" id="KW-0472">Membrane</keyword>
<dbReference type="EMBL" id="ML977214">
    <property type="protein sequence ID" value="KAF1980905.1"/>
    <property type="molecule type" value="Genomic_DNA"/>
</dbReference>
<evidence type="ECO:0000313" key="4">
    <source>
        <dbReference type="Proteomes" id="UP000800041"/>
    </source>
</evidence>
<evidence type="ECO:0000256" key="2">
    <source>
        <dbReference type="SAM" id="Phobius"/>
    </source>
</evidence>
<sequence length="390" mass="43389">MAFRVWSNGKSSCSVDSAFLSASGARLRIGCDKIAALSGNPGNRTDVCSYGISCWKRKVLKERGFRLSCVPPSTPLFSACHSPDSTSTNVRSVREEDTTTSPIFILEFLILGFLFLSTQLIFSISLTRPSWPSFSHLFFSTLPSPNLNNINQPEFHLQYCISATSTKRSTMFQQNLHSSQETLTKSGPGTHGQPVFIPNPHDAAATVNKALFYNKYTGEPYIEDEGRRWPPIGRPYTRTWCWCAYAGWVSAEGKKFDEHDLMKFMAEYEGRVRHPLNHEDDEGSNPPAKAQNLGPRPRSDTGAQASQPPAKRLKVAAVVEEMAAKKQGVKRPDMAFVKKDVVRKVVDAKGSLVTRKTGYWVEDEEDAVKRLGMAIEKKEAGVKAEDSENE</sequence>
<protein>
    <submittedName>
        <fullName evidence="3">Uncharacterized protein</fullName>
    </submittedName>
</protein>
<evidence type="ECO:0000256" key="1">
    <source>
        <dbReference type="SAM" id="MobiDB-lite"/>
    </source>
</evidence>
<dbReference type="Proteomes" id="UP000800041">
    <property type="component" value="Unassembled WGS sequence"/>
</dbReference>
<proteinExistence type="predicted"/>
<reference evidence="3" key="1">
    <citation type="journal article" date="2020" name="Stud. Mycol.">
        <title>101 Dothideomycetes genomes: a test case for predicting lifestyles and emergence of pathogens.</title>
        <authorList>
            <person name="Haridas S."/>
            <person name="Albert R."/>
            <person name="Binder M."/>
            <person name="Bloem J."/>
            <person name="Labutti K."/>
            <person name="Salamov A."/>
            <person name="Andreopoulos B."/>
            <person name="Baker S."/>
            <person name="Barry K."/>
            <person name="Bills G."/>
            <person name="Bluhm B."/>
            <person name="Cannon C."/>
            <person name="Castanera R."/>
            <person name="Culley D."/>
            <person name="Daum C."/>
            <person name="Ezra D."/>
            <person name="Gonzalez J."/>
            <person name="Henrissat B."/>
            <person name="Kuo A."/>
            <person name="Liang C."/>
            <person name="Lipzen A."/>
            <person name="Lutzoni F."/>
            <person name="Magnuson J."/>
            <person name="Mondo S."/>
            <person name="Nolan M."/>
            <person name="Ohm R."/>
            <person name="Pangilinan J."/>
            <person name="Park H.-J."/>
            <person name="Ramirez L."/>
            <person name="Alfaro M."/>
            <person name="Sun H."/>
            <person name="Tritt A."/>
            <person name="Yoshinaga Y."/>
            <person name="Zwiers L.-H."/>
            <person name="Turgeon B."/>
            <person name="Goodwin S."/>
            <person name="Spatafora J."/>
            <person name="Crous P."/>
            <person name="Grigoriev I."/>
        </authorList>
    </citation>
    <scope>NUCLEOTIDE SEQUENCE</scope>
    <source>
        <strain evidence="3">CBS 113979</strain>
    </source>
</reference>
<name>A0A6G1GIY4_9PEZI</name>
<keyword evidence="4" id="KW-1185">Reference proteome</keyword>
<keyword evidence="2" id="KW-0812">Transmembrane</keyword>
<feature type="region of interest" description="Disordered" evidence="1">
    <location>
        <begin position="275"/>
        <end position="312"/>
    </location>
</feature>
<feature type="transmembrane region" description="Helical" evidence="2">
    <location>
        <begin position="104"/>
        <end position="126"/>
    </location>
</feature>
<organism evidence="3 4">
    <name type="scientific">Aulographum hederae CBS 113979</name>
    <dbReference type="NCBI Taxonomy" id="1176131"/>
    <lineage>
        <taxon>Eukaryota</taxon>
        <taxon>Fungi</taxon>
        <taxon>Dikarya</taxon>
        <taxon>Ascomycota</taxon>
        <taxon>Pezizomycotina</taxon>
        <taxon>Dothideomycetes</taxon>
        <taxon>Pleosporomycetidae</taxon>
        <taxon>Aulographales</taxon>
        <taxon>Aulographaceae</taxon>
    </lineage>
</organism>
<keyword evidence="2" id="KW-1133">Transmembrane helix</keyword>